<organism evidence="7 8">
    <name type="scientific">Odoribacter splanchnicus</name>
    <dbReference type="NCBI Taxonomy" id="28118"/>
    <lineage>
        <taxon>Bacteria</taxon>
        <taxon>Pseudomonadati</taxon>
        <taxon>Bacteroidota</taxon>
        <taxon>Bacteroidia</taxon>
        <taxon>Bacteroidales</taxon>
        <taxon>Odoribacteraceae</taxon>
        <taxon>Odoribacter</taxon>
    </lineage>
</organism>
<evidence type="ECO:0000256" key="4">
    <source>
        <dbReference type="ARBA" id="ARBA00022989"/>
    </source>
</evidence>
<feature type="transmembrane region" description="Helical" evidence="6">
    <location>
        <begin position="436"/>
        <end position="454"/>
    </location>
</feature>
<keyword evidence="5 6" id="KW-0472">Membrane</keyword>
<feature type="transmembrane region" description="Helical" evidence="6">
    <location>
        <begin position="344"/>
        <end position="365"/>
    </location>
</feature>
<keyword evidence="3 6" id="KW-0812">Transmembrane</keyword>
<evidence type="ECO:0000256" key="1">
    <source>
        <dbReference type="ARBA" id="ARBA00004651"/>
    </source>
</evidence>
<dbReference type="InterPro" id="IPR002797">
    <property type="entry name" value="Polysacc_synth"/>
</dbReference>
<feature type="transmembrane region" description="Helical" evidence="6">
    <location>
        <begin position="12"/>
        <end position="35"/>
    </location>
</feature>
<gene>
    <name evidence="7" type="ORF">DWW57_17830</name>
</gene>
<evidence type="ECO:0000313" key="7">
    <source>
        <dbReference type="EMBL" id="RGU54005.1"/>
    </source>
</evidence>
<evidence type="ECO:0000256" key="6">
    <source>
        <dbReference type="SAM" id="Phobius"/>
    </source>
</evidence>
<reference evidence="7 8" key="1">
    <citation type="submission" date="2018-08" db="EMBL/GenBank/DDBJ databases">
        <title>A genome reference for cultivated species of the human gut microbiota.</title>
        <authorList>
            <person name="Zou Y."/>
            <person name="Xue W."/>
            <person name="Luo G."/>
        </authorList>
    </citation>
    <scope>NUCLEOTIDE SEQUENCE [LARGE SCALE GENOMIC DNA]</scope>
    <source>
        <strain evidence="7 8">AF16-14</strain>
    </source>
</reference>
<dbReference type="EMBL" id="QRYC01000040">
    <property type="protein sequence ID" value="RGU54005.1"/>
    <property type="molecule type" value="Genomic_DNA"/>
</dbReference>
<feature type="transmembrane region" description="Helical" evidence="6">
    <location>
        <begin position="119"/>
        <end position="142"/>
    </location>
</feature>
<feature type="transmembrane region" description="Helical" evidence="6">
    <location>
        <begin position="401"/>
        <end position="424"/>
    </location>
</feature>
<evidence type="ECO:0000313" key="8">
    <source>
        <dbReference type="Proteomes" id="UP000284243"/>
    </source>
</evidence>
<sequence length="499" mass="57611">MAGIKSLAKDTAIYGMSSIIGKFLNWCLTPLYTYLLVPAEYGIVVYLYAWIGTMLVLLTYGLETGFFRYANDSSKGDPQTVYSTCMTSLGITTCLFLILVFSFLSPISGALQYGQHQDYIGMIAIIIALDVFSALPFAYLRYRLRPLRFAFLKLLNIALTIIFNLFFLVVCPVIYKNHPDLISWFYRPDYGAGYILVSNVIASFVLLLLLTPEIFRIRWHFDWRLLKEILHYSFPLLILGLAGIMNQNLDKILYPYLLSDPQVAADQLGIYGANVKIAVVMIMFTQAFRYAYEPFIFAKTKGEDKRTTYAMAMKYFVIVDLLIFLGVMFYLDIIRYFIDPRYFVGLRVVPIIMLAELFSGIFFNLSLWYKLTDRTQWGVYFSLIGLVIIVALNVLFVPKFGYIACAWAAFACYFVMMFLSWLVGQKYYPIHYDLKSIGKYLLLALVLYGIAVSVPIENMLLRLGFRTILLFIYLIYLIRHDLPLNQIPYLNKLIFKKQK</sequence>
<keyword evidence="4 6" id="KW-1133">Transmembrane helix</keyword>
<dbReference type="PANTHER" id="PTHR30250:SF11">
    <property type="entry name" value="O-ANTIGEN TRANSPORTER-RELATED"/>
    <property type="match status" value="1"/>
</dbReference>
<feature type="transmembrane region" description="Helical" evidence="6">
    <location>
        <begin position="229"/>
        <end position="249"/>
    </location>
</feature>
<keyword evidence="2" id="KW-1003">Cell membrane</keyword>
<comment type="caution">
    <text evidence="7">The sequence shown here is derived from an EMBL/GenBank/DDBJ whole genome shotgun (WGS) entry which is preliminary data.</text>
</comment>
<feature type="transmembrane region" description="Helical" evidence="6">
    <location>
        <begin position="41"/>
        <end position="60"/>
    </location>
</feature>
<dbReference type="PANTHER" id="PTHR30250">
    <property type="entry name" value="PST FAMILY PREDICTED COLANIC ACID TRANSPORTER"/>
    <property type="match status" value="1"/>
</dbReference>
<dbReference type="Proteomes" id="UP000284243">
    <property type="component" value="Unassembled WGS sequence"/>
</dbReference>
<comment type="subcellular location">
    <subcellularLocation>
        <location evidence="1">Cell membrane</location>
        <topology evidence="1">Multi-pass membrane protein</topology>
    </subcellularLocation>
</comment>
<feature type="transmembrane region" description="Helical" evidence="6">
    <location>
        <begin position="313"/>
        <end position="338"/>
    </location>
</feature>
<dbReference type="InterPro" id="IPR050833">
    <property type="entry name" value="Poly_Biosynth_Transport"/>
</dbReference>
<dbReference type="Pfam" id="PF01943">
    <property type="entry name" value="Polysacc_synt"/>
    <property type="match status" value="1"/>
</dbReference>
<feature type="transmembrane region" description="Helical" evidence="6">
    <location>
        <begin position="154"/>
        <end position="175"/>
    </location>
</feature>
<feature type="transmembrane region" description="Helical" evidence="6">
    <location>
        <begin position="195"/>
        <end position="217"/>
    </location>
</feature>
<evidence type="ECO:0000256" key="2">
    <source>
        <dbReference type="ARBA" id="ARBA00022475"/>
    </source>
</evidence>
<dbReference type="RefSeq" id="WP_022161416.1">
    <property type="nucleotide sequence ID" value="NZ_CABJFF010000026.1"/>
</dbReference>
<evidence type="ECO:0000256" key="3">
    <source>
        <dbReference type="ARBA" id="ARBA00022692"/>
    </source>
</evidence>
<proteinExistence type="predicted"/>
<evidence type="ECO:0000256" key="5">
    <source>
        <dbReference type="ARBA" id="ARBA00023136"/>
    </source>
</evidence>
<accession>A0A412TJQ0</accession>
<name>A0A412TJQ0_9BACT</name>
<feature type="transmembrane region" description="Helical" evidence="6">
    <location>
        <begin position="460"/>
        <end position="478"/>
    </location>
</feature>
<feature type="transmembrane region" description="Helical" evidence="6">
    <location>
        <begin position="377"/>
        <end position="395"/>
    </location>
</feature>
<feature type="transmembrane region" description="Helical" evidence="6">
    <location>
        <begin position="81"/>
        <end position="107"/>
    </location>
</feature>
<dbReference type="AlphaFoldDB" id="A0A412TJQ0"/>
<feature type="transmembrane region" description="Helical" evidence="6">
    <location>
        <begin position="269"/>
        <end position="292"/>
    </location>
</feature>
<protein>
    <submittedName>
        <fullName evidence="7">Lipopolysaccharide biosynthesis protein</fullName>
    </submittedName>
</protein>
<dbReference type="GO" id="GO:0005886">
    <property type="term" value="C:plasma membrane"/>
    <property type="evidence" value="ECO:0007669"/>
    <property type="project" value="UniProtKB-SubCell"/>
</dbReference>